<dbReference type="InterPro" id="IPR051806">
    <property type="entry name" value="HAD-like_SPP"/>
</dbReference>
<protein>
    <submittedName>
        <fullName evidence="1">Putative phosphatase</fullName>
        <ecNumber evidence="1">3.1.3.-</ecNumber>
    </submittedName>
</protein>
<keyword evidence="1" id="KW-0378">Hydrolase</keyword>
<name>A0A2X3I0I3_KLEPN</name>
<dbReference type="PANTHER" id="PTHR43481:SF4">
    <property type="entry name" value="GLYCEROL-1-PHOSPHATE PHOSPHOHYDROLASE 1-RELATED"/>
    <property type="match status" value="1"/>
</dbReference>
<dbReference type="Gene3D" id="1.10.150.240">
    <property type="entry name" value="Putative phosphatase, domain 2"/>
    <property type="match status" value="1"/>
</dbReference>
<dbReference type="GO" id="GO:0043136">
    <property type="term" value="F:sn-glycerol 3-phosphatase activity"/>
    <property type="evidence" value="ECO:0007669"/>
    <property type="project" value="TreeGrafter"/>
</dbReference>
<dbReference type="EC" id="3.1.3.-" evidence="1"/>
<dbReference type="AlphaFoldDB" id="A0A2X3I0I3"/>
<dbReference type="EMBL" id="UASO01000005">
    <property type="protein sequence ID" value="SQC85982.1"/>
    <property type="molecule type" value="Genomic_DNA"/>
</dbReference>
<sequence>MQCKGFLFDLDGTLVDSLPVVERSWCKWGDRFAIDHDEILSFIHGKQAITSIRHFMPGRSEEDIQAEFRYLEQIEATDIEGIVALPGH</sequence>
<gene>
    <name evidence="1" type="primary">yfbT_2</name>
    <name evidence="1" type="ORF">NCTC9645_04046</name>
</gene>
<dbReference type="Proteomes" id="UP000250675">
    <property type="component" value="Unassembled WGS sequence"/>
</dbReference>
<dbReference type="Pfam" id="PF00702">
    <property type="entry name" value="Hydrolase"/>
    <property type="match status" value="1"/>
</dbReference>
<proteinExistence type="predicted"/>
<dbReference type="SUPFAM" id="SSF56784">
    <property type="entry name" value="HAD-like"/>
    <property type="match status" value="1"/>
</dbReference>
<dbReference type="PANTHER" id="PTHR43481">
    <property type="entry name" value="FRUCTOSE-1-PHOSPHATE PHOSPHATASE"/>
    <property type="match status" value="1"/>
</dbReference>
<accession>A0A2X3I0I3</accession>
<evidence type="ECO:0000313" key="2">
    <source>
        <dbReference type="Proteomes" id="UP000250675"/>
    </source>
</evidence>
<dbReference type="InterPro" id="IPR036412">
    <property type="entry name" value="HAD-like_sf"/>
</dbReference>
<reference evidence="1 2" key="1">
    <citation type="submission" date="2018-06" db="EMBL/GenBank/DDBJ databases">
        <authorList>
            <consortium name="Pathogen Informatics"/>
            <person name="Doyle S."/>
        </authorList>
    </citation>
    <scope>NUCLEOTIDE SEQUENCE [LARGE SCALE GENOMIC DNA]</scope>
    <source>
        <strain evidence="1 2">NCTC9645</strain>
    </source>
</reference>
<dbReference type="InterPro" id="IPR023198">
    <property type="entry name" value="PGP-like_dom2"/>
</dbReference>
<dbReference type="GO" id="GO:0050308">
    <property type="term" value="F:sugar-phosphatase activity"/>
    <property type="evidence" value="ECO:0007669"/>
    <property type="project" value="TreeGrafter"/>
</dbReference>
<evidence type="ECO:0000313" key="1">
    <source>
        <dbReference type="EMBL" id="SQC85982.1"/>
    </source>
</evidence>
<organism evidence="1 2">
    <name type="scientific">Klebsiella pneumoniae</name>
    <dbReference type="NCBI Taxonomy" id="573"/>
    <lineage>
        <taxon>Bacteria</taxon>
        <taxon>Pseudomonadati</taxon>
        <taxon>Pseudomonadota</taxon>
        <taxon>Gammaproteobacteria</taxon>
        <taxon>Enterobacterales</taxon>
        <taxon>Enterobacteriaceae</taxon>
        <taxon>Klebsiella/Raoultella group</taxon>
        <taxon>Klebsiella</taxon>
        <taxon>Klebsiella pneumoniae complex</taxon>
    </lineage>
</organism>